<name>A0ABW4CM99_9LACO</name>
<keyword evidence="2" id="KW-1185">Reference proteome</keyword>
<comment type="caution">
    <text evidence="1">The sequence shown here is derived from an EMBL/GenBank/DDBJ whole genome shotgun (WGS) entry which is preliminary data.</text>
</comment>
<gene>
    <name evidence="1" type="ORF">ACFQ47_00710</name>
</gene>
<proteinExistence type="predicted"/>
<reference evidence="2" key="1">
    <citation type="journal article" date="2019" name="Int. J. Syst. Evol. Microbiol.">
        <title>The Global Catalogue of Microorganisms (GCM) 10K type strain sequencing project: providing services to taxonomists for standard genome sequencing and annotation.</title>
        <authorList>
            <consortium name="The Broad Institute Genomics Platform"/>
            <consortium name="The Broad Institute Genome Sequencing Center for Infectious Disease"/>
            <person name="Wu L."/>
            <person name="Ma J."/>
        </authorList>
    </citation>
    <scope>NUCLEOTIDE SEQUENCE [LARGE SCALE GENOMIC DNA]</scope>
    <source>
        <strain evidence="2">CCM 8947</strain>
    </source>
</reference>
<organism evidence="1 2">
    <name type="scientific">Lacticaseibacillus yichunensis</name>
    <dbReference type="NCBI Taxonomy" id="2486015"/>
    <lineage>
        <taxon>Bacteria</taxon>
        <taxon>Bacillati</taxon>
        <taxon>Bacillota</taxon>
        <taxon>Bacilli</taxon>
        <taxon>Lactobacillales</taxon>
        <taxon>Lactobacillaceae</taxon>
        <taxon>Lacticaseibacillus</taxon>
    </lineage>
</organism>
<dbReference type="RefSeq" id="WP_225423238.1">
    <property type="nucleotide sequence ID" value="NZ_JBHTOG010000003.1"/>
</dbReference>
<evidence type="ECO:0000313" key="2">
    <source>
        <dbReference type="Proteomes" id="UP001597192"/>
    </source>
</evidence>
<protein>
    <submittedName>
        <fullName evidence="1">Uncharacterized protein</fullName>
    </submittedName>
</protein>
<accession>A0ABW4CM99</accession>
<dbReference type="Proteomes" id="UP001597192">
    <property type="component" value="Unassembled WGS sequence"/>
</dbReference>
<sequence>MAIEANVQPASGQLNASIYGERLAYMKNLKLQSDSVIENRDEGCGVCLDVEADAEPDYTIVSISTFATHKNVLIERLERGGDGR</sequence>
<evidence type="ECO:0000313" key="1">
    <source>
        <dbReference type="EMBL" id="MFD1431229.1"/>
    </source>
</evidence>
<dbReference type="EMBL" id="JBHTOG010000003">
    <property type="protein sequence ID" value="MFD1431229.1"/>
    <property type="molecule type" value="Genomic_DNA"/>
</dbReference>